<protein>
    <submittedName>
        <fullName evidence="2">2-polyprenyl-6-methoxyphenol hydroxylase-like FAD-dependent oxidoreductase</fullName>
    </submittedName>
</protein>
<dbReference type="OrthoDB" id="3414915at2"/>
<dbReference type="AlphaFoldDB" id="A0A366DN84"/>
<feature type="domain" description="Styrene monooxygenase StyA putative substrate binding" evidence="1">
    <location>
        <begin position="158"/>
        <end position="271"/>
    </location>
</feature>
<evidence type="ECO:0000313" key="2">
    <source>
        <dbReference type="EMBL" id="RBO91385.1"/>
    </source>
</evidence>
<accession>A0A366DN84</accession>
<dbReference type="Gene3D" id="3.50.50.60">
    <property type="entry name" value="FAD/NAD(P)-binding domain"/>
    <property type="match status" value="3"/>
</dbReference>
<evidence type="ECO:0000259" key="1">
    <source>
        <dbReference type="Pfam" id="PF17885"/>
    </source>
</evidence>
<keyword evidence="3" id="KW-1185">Reference proteome</keyword>
<dbReference type="Proteomes" id="UP000252586">
    <property type="component" value="Unassembled WGS sequence"/>
</dbReference>
<dbReference type="STRING" id="1210090.GCA_001613185_00852"/>
<organism evidence="2 3">
    <name type="scientific">Nocardia puris</name>
    <dbReference type="NCBI Taxonomy" id="208602"/>
    <lineage>
        <taxon>Bacteria</taxon>
        <taxon>Bacillati</taxon>
        <taxon>Actinomycetota</taxon>
        <taxon>Actinomycetes</taxon>
        <taxon>Mycobacteriales</taxon>
        <taxon>Nocardiaceae</taxon>
        <taxon>Nocardia</taxon>
    </lineage>
</organism>
<reference evidence="2 3" key="1">
    <citation type="submission" date="2018-06" db="EMBL/GenBank/DDBJ databases">
        <title>Genomic Encyclopedia of Type Strains, Phase IV (KMG-IV): sequencing the most valuable type-strain genomes for metagenomic binning, comparative biology and taxonomic classification.</title>
        <authorList>
            <person name="Goeker M."/>
        </authorList>
    </citation>
    <scope>NUCLEOTIDE SEQUENCE [LARGE SCALE GENOMIC DNA]</scope>
    <source>
        <strain evidence="2 3">DSM 44599</strain>
    </source>
</reference>
<name>A0A366DN84_9NOCA</name>
<gene>
    <name evidence="2" type="ORF">DFR74_10487</name>
</gene>
<dbReference type="EMBL" id="QNRE01000004">
    <property type="protein sequence ID" value="RBO91385.1"/>
    <property type="molecule type" value="Genomic_DNA"/>
</dbReference>
<proteinExistence type="predicted"/>
<comment type="caution">
    <text evidence="2">The sequence shown here is derived from an EMBL/GenBank/DDBJ whole genome shotgun (WGS) entry which is preliminary data.</text>
</comment>
<evidence type="ECO:0000313" key="3">
    <source>
        <dbReference type="Proteomes" id="UP000252586"/>
    </source>
</evidence>
<sequence length="461" mass="48613">MTSQNSVSRSTRSAAVIGAGQAGVTAALGLLDAGFDVTLYSDRDQRALRDDVPATGTALEFGEAQQAESALGLDNFTGRAPRHTGLSVRIAGPEQAELIAFDGHFDGYVGVAVDTRLKADERLTTILERGGRFVVEQVTPESLDPIAAANDLTLVATGRGGLSELFPIDTERSAYDAPQRSLLTVTVTGLEHGPDVFAHRSVAGSAHSGFSILAEQGEGWWGPYLHKDAGPSWAFLGWARPGSDWEKRFAAADSAESALRIVHDLYRDYIEWDLPEVLATRNIAEDPHSWLKGAVRPAIRVGVGRTAGGHAVGALGDTAVAYDPIAGQGAQSGLIQAQRLVAAAAVHEGAFDEEWLRARYSEFLAARAVAASKVTQLFLGDPDLAEIGNQFFAAAAVDPRFASALVGLLHRPLPFVGIDSPDAAADYITAVTGENAADLLARFAPAGKFARSTYGSALARA</sequence>
<dbReference type="RefSeq" id="WP_067503598.1">
    <property type="nucleotide sequence ID" value="NZ_QNRE01000004.1"/>
</dbReference>
<dbReference type="InterPro" id="IPR036188">
    <property type="entry name" value="FAD/NAD-bd_sf"/>
</dbReference>
<dbReference type="InterPro" id="IPR041654">
    <property type="entry name" value="StyA_sbd"/>
</dbReference>
<dbReference type="SUPFAM" id="SSF51905">
    <property type="entry name" value="FAD/NAD(P)-binding domain"/>
    <property type="match status" value="1"/>
</dbReference>
<dbReference type="Pfam" id="PF17885">
    <property type="entry name" value="Smoa_sbd"/>
    <property type="match status" value="1"/>
</dbReference>